<keyword evidence="1" id="KW-1185">Reference proteome</keyword>
<name>A0A915HX62_ROMCU</name>
<protein>
    <submittedName>
        <fullName evidence="2">Uncharacterized protein</fullName>
    </submittedName>
</protein>
<dbReference type="Proteomes" id="UP000887565">
    <property type="component" value="Unplaced"/>
</dbReference>
<organism evidence="1 2">
    <name type="scientific">Romanomermis culicivorax</name>
    <name type="common">Nematode worm</name>
    <dbReference type="NCBI Taxonomy" id="13658"/>
    <lineage>
        <taxon>Eukaryota</taxon>
        <taxon>Metazoa</taxon>
        <taxon>Ecdysozoa</taxon>
        <taxon>Nematoda</taxon>
        <taxon>Enoplea</taxon>
        <taxon>Dorylaimia</taxon>
        <taxon>Mermithida</taxon>
        <taxon>Mermithoidea</taxon>
        <taxon>Mermithidae</taxon>
        <taxon>Romanomermis</taxon>
    </lineage>
</organism>
<sequence>MILSQDLRANSSGNGSWIKAGSTTTSVMIRTNASNVAGKAALFISSYCRYKIEAHNLSMDNANRVNGITITVATTSELIFEQRQKATYQINMILLFTTCENYAQEKSDEKEVQTCTNMNQVYTSRKIASGLTAKSQSSIVVPSLSQQQAKIFLLRFYLSKNDENLKTFEAKLQKSMKFIKSPKKAPPTSQGSWYAFRSGMFKMEINY</sequence>
<reference evidence="2" key="1">
    <citation type="submission" date="2022-11" db="UniProtKB">
        <authorList>
            <consortium name="WormBaseParasite"/>
        </authorList>
    </citation>
    <scope>IDENTIFICATION</scope>
</reference>
<evidence type="ECO:0000313" key="2">
    <source>
        <dbReference type="WBParaSite" id="nRc.2.0.1.t06157-RA"/>
    </source>
</evidence>
<dbReference type="AlphaFoldDB" id="A0A915HX62"/>
<proteinExistence type="predicted"/>
<evidence type="ECO:0000313" key="1">
    <source>
        <dbReference type="Proteomes" id="UP000887565"/>
    </source>
</evidence>
<accession>A0A915HX62</accession>
<dbReference type="WBParaSite" id="nRc.2.0.1.t06157-RA">
    <property type="protein sequence ID" value="nRc.2.0.1.t06157-RA"/>
    <property type="gene ID" value="nRc.2.0.1.g06157"/>
</dbReference>